<dbReference type="OrthoDB" id="6284234at2"/>
<gene>
    <name evidence="3" type="ORF">OM33_18055</name>
</gene>
<keyword evidence="1" id="KW-0732">Signal</keyword>
<keyword evidence="4" id="KW-1185">Reference proteome</keyword>
<reference evidence="3 4" key="1">
    <citation type="submission" date="2014-11" db="EMBL/GenBank/DDBJ databases">
        <title>Complete Genome Sequence of Pseudoalteromonas sp. Strain OCN003 Isolated from Kaneohe Bay, Oahu, Hawaii.</title>
        <authorList>
            <person name="Beurmann S."/>
            <person name="Videau P."/>
            <person name="Ushijima B."/>
            <person name="Smith A.M."/>
            <person name="Aeby G.S."/>
            <person name="Callahan S.M."/>
            <person name="Belcaid M."/>
        </authorList>
    </citation>
    <scope>NUCLEOTIDE SEQUENCE [LARGE SCALE GENOMIC DNA]</scope>
    <source>
        <strain evidence="3 4">OCN003</strain>
    </source>
</reference>
<protein>
    <recommendedName>
        <fullName evidence="2">DUF4785 domain-containing protein</fullName>
    </recommendedName>
</protein>
<proteinExistence type="predicted"/>
<dbReference type="InterPro" id="IPR031979">
    <property type="entry name" value="DUF4785_N"/>
</dbReference>
<evidence type="ECO:0000259" key="2">
    <source>
        <dbReference type="Pfam" id="PF16024"/>
    </source>
</evidence>
<dbReference type="Pfam" id="PF16024">
    <property type="entry name" value="DUF4785_1st"/>
    <property type="match status" value="1"/>
</dbReference>
<dbReference type="Gene3D" id="2.60.40.3870">
    <property type="entry name" value="Uncharacterised protein PF16024, DUF4785"/>
    <property type="match status" value="1"/>
</dbReference>
<feature type="signal peptide" evidence="1">
    <location>
        <begin position="1"/>
        <end position="21"/>
    </location>
</feature>
<dbReference type="RefSeq" id="WP_040135669.1">
    <property type="nucleotide sequence ID" value="NZ_CP009889.1"/>
</dbReference>
<dbReference type="eggNOG" id="ENOG5032T40">
    <property type="taxonomic scope" value="Bacteria"/>
</dbReference>
<dbReference type="EMBL" id="CP009889">
    <property type="protein sequence ID" value="AIY66987.1"/>
    <property type="molecule type" value="Genomic_DNA"/>
</dbReference>
<dbReference type="Proteomes" id="UP000030341">
    <property type="component" value="Chromosome 2"/>
</dbReference>
<sequence>MKNITLLTFVCGLTFAANTFANDIVFQFKQIQPEIKKQLEQSVSSNEYWLTVTGKELQNGIDLPLSASNSFVRVAPKLIEKNATQTYIEPLNVNALTLLPKDGVMTKGTFAEQVFAQKEMNDAGFSDGSVALKVKSNKALQTLLLQTKQYLPDDARYLVHVKEKDSHAILNVNAPNELSNETNGFELTSLAFTDQNIKVTGISARLKSPMQRIIDVGITNNLISFNEQLAYVGAINGLYEIELQVEGTLANSPVKRSIKIPFVNVKQTAKIDANYSFTELANTINASVPLTINEPGKFSIQATLQGSNDGKHFNAIATVEMAKMFNSDGNFNIPFNVQSRYREYRLTNVVLKDHSRLLVLNTPKAL</sequence>
<accession>A0A0A7ELX5</accession>
<organism evidence="3 4">
    <name type="scientific">Pseudoalteromonas piratica</name>
    <dbReference type="NCBI Taxonomy" id="1348114"/>
    <lineage>
        <taxon>Bacteria</taxon>
        <taxon>Pseudomonadati</taxon>
        <taxon>Pseudomonadota</taxon>
        <taxon>Gammaproteobacteria</taxon>
        <taxon>Alteromonadales</taxon>
        <taxon>Pseudoalteromonadaceae</taxon>
        <taxon>Pseudoalteromonas</taxon>
    </lineage>
</organism>
<dbReference type="KEGG" id="pseo:OM33_18055"/>
<dbReference type="STRING" id="1348114.OM33_18055"/>
<name>A0A0A7ELX5_9GAMM</name>
<dbReference type="HOGENOM" id="CLU_690518_0_0_6"/>
<feature type="domain" description="DUF4785" evidence="2">
    <location>
        <begin position="19"/>
        <end position="163"/>
    </location>
</feature>
<evidence type="ECO:0000313" key="4">
    <source>
        <dbReference type="Proteomes" id="UP000030341"/>
    </source>
</evidence>
<dbReference type="AlphaFoldDB" id="A0A0A7ELX5"/>
<evidence type="ECO:0000256" key="1">
    <source>
        <dbReference type="SAM" id="SignalP"/>
    </source>
</evidence>
<evidence type="ECO:0000313" key="3">
    <source>
        <dbReference type="EMBL" id="AIY66987.1"/>
    </source>
</evidence>
<feature type="chain" id="PRO_5002028089" description="DUF4785 domain-containing protein" evidence="1">
    <location>
        <begin position="22"/>
        <end position="366"/>
    </location>
</feature>
<dbReference type="Gene3D" id="2.60.120.1370">
    <property type="match status" value="1"/>
</dbReference>